<name>A0ABP9ZH64_9LACO</name>
<feature type="transmembrane region" description="Helical" evidence="2">
    <location>
        <begin position="115"/>
        <end position="131"/>
    </location>
</feature>
<feature type="domain" description="CAAX prenyl protease 2/Lysostaphin resistance protein A-like" evidence="3">
    <location>
        <begin position="117"/>
        <end position="216"/>
    </location>
</feature>
<sequence>MSLKRMWVISFLTILIMFVFLTIAEFGAFNFNIYANHKLLGQMDPGVIRLLGVIFMVTIAKRSWNIKIFQSKHGWKSLFTVGWLILLIALTNVTISSDDIVWNGILHHMNGLNLFLTFFMALLEALFIGMFEETAMRGIIFGAMLKAFKKNTVMKSVIWSSVCFGGLHALNYGAQPFWDTTNQIIYAMGIGFILAAMYYVAKNIWVPIAAHAIMDYTALVFSMHSIYFNVAGYNDIDLTSVLIFIIGLLVAYITLIKYNRRLGKQDWFY</sequence>
<feature type="transmembrane region" description="Helical" evidence="2">
    <location>
        <begin position="7"/>
        <end position="34"/>
    </location>
</feature>
<dbReference type="EMBL" id="BAABVV010000028">
    <property type="protein sequence ID" value="GAA6114143.1"/>
    <property type="molecule type" value="Genomic_DNA"/>
</dbReference>
<evidence type="ECO:0000313" key="5">
    <source>
        <dbReference type="Proteomes" id="UP001438112"/>
    </source>
</evidence>
<dbReference type="RefSeq" id="WP_353317519.1">
    <property type="nucleotide sequence ID" value="NZ_BAABVV010000028.1"/>
</dbReference>
<evidence type="ECO:0000313" key="4">
    <source>
        <dbReference type="EMBL" id="GAA6114143.1"/>
    </source>
</evidence>
<dbReference type="PANTHER" id="PTHR36435">
    <property type="entry name" value="SLR1288 PROTEIN"/>
    <property type="match status" value="1"/>
</dbReference>
<feature type="transmembrane region" description="Helical" evidence="2">
    <location>
        <begin position="236"/>
        <end position="255"/>
    </location>
</feature>
<feature type="transmembrane region" description="Helical" evidence="2">
    <location>
        <begin position="184"/>
        <end position="201"/>
    </location>
</feature>
<dbReference type="InterPro" id="IPR052710">
    <property type="entry name" value="CAAX_protease"/>
</dbReference>
<evidence type="ECO:0000259" key="3">
    <source>
        <dbReference type="Pfam" id="PF02517"/>
    </source>
</evidence>
<protein>
    <recommendedName>
        <fullName evidence="3">CAAX prenyl protease 2/Lysostaphin resistance protein A-like domain-containing protein</fullName>
    </recommendedName>
</protein>
<dbReference type="InterPro" id="IPR003675">
    <property type="entry name" value="Rce1/LyrA-like_dom"/>
</dbReference>
<proteinExistence type="inferred from homology"/>
<keyword evidence="2" id="KW-0472">Membrane</keyword>
<feature type="transmembrane region" description="Helical" evidence="2">
    <location>
        <begin position="152"/>
        <end position="172"/>
    </location>
</feature>
<feature type="transmembrane region" description="Helical" evidence="2">
    <location>
        <begin position="76"/>
        <end position="95"/>
    </location>
</feature>
<keyword evidence="2" id="KW-0812">Transmembrane</keyword>
<evidence type="ECO:0000256" key="1">
    <source>
        <dbReference type="ARBA" id="ARBA00009067"/>
    </source>
</evidence>
<keyword evidence="5" id="KW-1185">Reference proteome</keyword>
<comment type="caution">
    <text evidence="4">The sequence shown here is derived from an EMBL/GenBank/DDBJ whole genome shotgun (WGS) entry which is preliminary data.</text>
</comment>
<dbReference type="Pfam" id="PF02517">
    <property type="entry name" value="Rce1-like"/>
    <property type="match status" value="1"/>
</dbReference>
<gene>
    <name evidence="4" type="ORF">AP20H10_05060</name>
</gene>
<dbReference type="PANTHER" id="PTHR36435:SF1">
    <property type="entry name" value="CAAX AMINO TERMINAL PROTEASE FAMILY PROTEIN"/>
    <property type="match status" value="1"/>
</dbReference>
<organism evidence="4 5">
    <name type="scientific">Apilactobacillus apinorum</name>
    <dbReference type="NCBI Taxonomy" id="1218495"/>
    <lineage>
        <taxon>Bacteria</taxon>
        <taxon>Bacillati</taxon>
        <taxon>Bacillota</taxon>
        <taxon>Bacilli</taxon>
        <taxon>Lactobacillales</taxon>
        <taxon>Lactobacillaceae</taxon>
        <taxon>Apilactobacillus</taxon>
    </lineage>
</organism>
<keyword evidence="2" id="KW-1133">Transmembrane helix</keyword>
<comment type="similarity">
    <text evidence="1">Belongs to the UPF0177 family.</text>
</comment>
<feature type="transmembrane region" description="Helical" evidence="2">
    <location>
        <begin position="213"/>
        <end position="230"/>
    </location>
</feature>
<evidence type="ECO:0000256" key="2">
    <source>
        <dbReference type="SAM" id="Phobius"/>
    </source>
</evidence>
<dbReference type="Proteomes" id="UP001438112">
    <property type="component" value="Unassembled WGS sequence"/>
</dbReference>
<accession>A0ABP9ZH64</accession>
<reference evidence="4 5" key="1">
    <citation type="submission" date="2024-03" db="EMBL/GenBank/DDBJ databases">
        <title>Inconsistent identification of Apilactobacillus kunkeei-related strains obtained by well-developed overall genome related indices.</title>
        <authorList>
            <person name="Maeno S."/>
            <person name="Endo A."/>
        </authorList>
    </citation>
    <scope>NUCLEOTIDE SEQUENCE [LARGE SCALE GENOMIC DNA]</scope>
    <source>
        <strain evidence="4 5">20H-10</strain>
    </source>
</reference>
<feature type="transmembrane region" description="Helical" evidence="2">
    <location>
        <begin position="46"/>
        <end position="64"/>
    </location>
</feature>